<proteinExistence type="predicted"/>
<feature type="chain" id="PRO_5046465901" description="Lipoprotein" evidence="1">
    <location>
        <begin position="32"/>
        <end position="80"/>
    </location>
</feature>
<dbReference type="PROSITE" id="PS51257">
    <property type="entry name" value="PROKAR_LIPOPROTEIN"/>
    <property type="match status" value="1"/>
</dbReference>
<dbReference type="RefSeq" id="WP_225240515.1">
    <property type="nucleotide sequence ID" value="NZ_JAHYBX010000014.1"/>
</dbReference>
<keyword evidence="3" id="KW-1185">Reference proteome</keyword>
<accession>A0ABS7YHG7</accession>
<keyword evidence="1" id="KW-0732">Signal</keyword>
<feature type="signal peptide" evidence="1">
    <location>
        <begin position="1"/>
        <end position="31"/>
    </location>
</feature>
<dbReference type="Proteomes" id="UP001198602">
    <property type="component" value="Unassembled WGS sequence"/>
</dbReference>
<evidence type="ECO:0000313" key="3">
    <source>
        <dbReference type="Proteomes" id="UP001198602"/>
    </source>
</evidence>
<sequence>MNRPVLRGRLAALLLAAAAAGCGTGSPAVTAVIATSPQGATADCVAGEAMAPLAPRRASGHATYWEFLVSARNQTVLARR</sequence>
<dbReference type="EMBL" id="JAHYBX010000014">
    <property type="protein sequence ID" value="MCA1858366.1"/>
    <property type="molecule type" value="Genomic_DNA"/>
</dbReference>
<evidence type="ECO:0008006" key="4">
    <source>
        <dbReference type="Google" id="ProtNLM"/>
    </source>
</evidence>
<name>A0ABS7YHG7_9BURK</name>
<evidence type="ECO:0000313" key="2">
    <source>
        <dbReference type="EMBL" id="MCA1858366.1"/>
    </source>
</evidence>
<evidence type="ECO:0000256" key="1">
    <source>
        <dbReference type="SAM" id="SignalP"/>
    </source>
</evidence>
<reference evidence="2 3" key="1">
    <citation type="submission" date="2021-07" db="EMBL/GenBank/DDBJ databases">
        <title>Characterization of Violacein-producing bacteria and related species.</title>
        <authorList>
            <person name="Wilson H.S."/>
            <person name="De Leon M.E."/>
        </authorList>
    </citation>
    <scope>NUCLEOTIDE SEQUENCE [LARGE SCALE GENOMIC DNA]</scope>
    <source>
        <strain evidence="2 3">HSC-2F05</strain>
    </source>
</reference>
<organism evidence="2 3">
    <name type="scientific">Massilia hydrophila</name>
    <dbReference type="NCBI Taxonomy" id="3044279"/>
    <lineage>
        <taxon>Bacteria</taxon>
        <taxon>Pseudomonadati</taxon>
        <taxon>Pseudomonadota</taxon>
        <taxon>Betaproteobacteria</taxon>
        <taxon>Burkholderiales</taxon>
        <taxon>Oxalobacteraceae</taxon>
        <taxon>Telluria group</taxon>
        <taxon>Massilia</taxon>
    </lineage>
</organism>
<gene>
    <name evidence="2" type="ORF">LE190_20885</name>
</gene>
<comment type="caution">
    <text evidence="2">The sequence shown here is derived from an EMBL/GenBank/DDBJ whole genome shotgun (WGS) entry which is preliminary data.</text>
</comment>
<protein>
    <recommendedName>
        <fullName evidence="4">Lipoprotein</fullName>
    </recommendedName>
</protein>